<keyword evidence="4" id="KW-1185">Reference proteome</keyword>
<comment type="caution">
    <text evidence="3">The sequence shown here is derived from an EMBL/GenBank/DDBJ whole genome shotgun (WGS) entry which is preliminary data.</text>
</comment>
<proteinExistence type="predicted"/>
<evidence type="ECO:0000313" key="4">
    <source>
        <dbReference type="Proteomes" id="UP000308549"/>
    </source>
</evidence>
<dbReference type="Proteomes" id="UP000308549">
    <property type="component" value="Unassembled WGS sequence"/>
</dbReference>
<dbReference type="InterPro" id="IPR021109">
    <property type="entry name" value="Peptidase_aspartic_dom_sf"/>
</dbReference>
<dbReference type="AlphaFoldDB" id="A0A4U0U8I5"/>
<evidence type="ECO:0000256" key="1">
    <source>
        <dbReference type="SAM" id="MobiDB-lite"/>
    </source>
</evidence>
<dbReference type="EMBL" id="NAJL01000008">
    <property type="protein sequence ID" value="TKA31478.1"/>
    <property type="molecule type" value="Genomic_DNA"/>
</dbReference>
<accession>A0A4U0U8I5</accession>
<keyword evidence="2" id="KW-1133">Transmembrane helix</keyword>
<feature type="region of interest" description="Disordered" evidence="1">
    <location>
        <begin position="340"/>
        <end position="370"/>
    </location>
</feature>
<evidence type="ECO:0008006" key="5">
    <source>
        <dbReference type="Google" id="ProtNLM"/>
    </source>
</evidence>
<dbReference type="Gene3D" id="2.40.70.10">
    <property type="entry name" value="Acid Proteases"/>
    <property type="match status" value="1"/>
</dbReference>
<dbReference type="OrthoDB" id="5361565at2759"/>
<feature type="compositionally biased region" description="Low complexity" evidence="1">
    <location>
        <begin position="226"/>
        <end position="252"/>
    </location>
</feature>
<keyword evidence="2" id="KW-0472">Membrane</keyword>
<reference evidence="3 4" key="1">
    <citation type="submission" date="2017-03" db="EMBL/GenBank/DDBJ databases">
        <title>Genomes of endolithic fungi from Antarctica.</title>
        <authorList>
            <person name="Coleine C."/>
            <person name="Masonjones S."/>
            <person name="Stajich J.E."/>
        </authorList>
    </citation>
    <scope>NUCLEOTIDE SEQUENCE [LARGE SCALE GENOMIC DNA]</scope>
    <source>
        <strain evidence="3 4">CCFEE 6315</strain>
    </source>
</reference>
<protein>
    <recommendedName>
        <fullName evidence="5">Peptidase A1 domain-containing protein</fullName>
    </recommendedName>
</protein>
<evidence type="ECO:0000256" key="2">
    <source>
        <dbReference type="SAM" id="Phobius"/>
    </source>
</evidence>
<dbReference type="SUPFAM" id="SSF50630">
    <property type="entry name" value="Acid proteases"/>
    <property type="match status" value="1"/>
</dbReference>
<organism evidence="3 4">
    <name type="scientific">Salinomyces thailandicus</name>
    <dbReference type="NCBI Taxonomy" id="706561"/>
    <lineage>
        <taxon>Eukaryota</taxon>
        <taxon>Fungi</taxon>
        <taxon>Dikarya</taxon>
        <taxon>Ascomycota</taxon>
        <taxon>Pezizomycotina</taxon>
        <taxon>Dothideomycetes</taxon>
        <taxon>Dothideomycetidae</taxon>
        <taxon>Mycosphaerellales</taxon>
        <taxon>Teratosphaeriaceae</taxon>
        <taxon>Salinomyces</taxon>
    </lineage>
</organism>
<name>A0A4U0U8I5_9PEZI</name>
<feature type="region of interest" description="Disordered" evidence="1">
    <location>
        <begin position="211"/>
        <end position="257"/>
    </location>
</feature>
<gene>
    <name evidence="3" type="ORF">B0A50_02325</name>
</gene>
<sequence length="370" mass="39113">MDGQLAFGGYDAAKATGGNYTKSLAPSSLSCTSGMNVIVSDMVLNFPNGTDASIISPYSGLSTCITPDYPGIFTFPSDPYYTSFEELTSTSNIGREQGTGGYGGMLYQPDEVYYGDLTIELDSTFQIRIPNELLVIHPSNVVESGATQYNDSVREVLLDPTLGINQGDTSILGRHFFQAAYLLVNYDSDTFTIWQANATTGSNLVSVADSCGNSASDPSHNHTDIASSTSPGASSSTASNNGTTTSKTNSSNDSERNGVSPGAIAGIAVGTALAAALLGIIGAICLMRRRKRQRVAASHDSRSLSLSSSTKIPLGGFDTQTMFEPMSQDVLEMSGDPHVQEMNGGSKPVEMSSEKTRTKHYTTRFELGSP</sequence>
<feature type="transmembrane region" description="Helical" evidence="2">
    <location>
        <begin position="263"/>
        <end position="286"/>
    </location>
</feature>
<evidence type="ECO:0000313" key="3">
    <source>
        <dbReference type="EMBL" id="TKA31478.1"/>
    </source>
</evidence>
<keyword evidence="2" id="KW-0812">Transmembrane</keyword>